<feature type="compositionally biased region" description="Polar residues" evidence="1">
    <location>
        <begin position="158"/>
        <end position="198"/>
    </location>
</feature>
<feature type="compositionally biased region" description="Polar residues" evidence="1">
    <location>
        <begin position="283"/>
        <end position="294"/>
    </location>
</feature>
<gene>
    <name evidence="2" type="ORF">PAC_19664</name>
</gene>
<evidence type="ECO:0000313" key="3">
    <source>
        <dbReference type="Proteomes" id="UP000184330"/>
    </source>
</evidence>
<accession>A0A1L7XXJ2</accession>
<feature type="compositionally biased region" description="Polar residues" evidence="1">
    <location>
        <begin position="238"/>
        <end position="258"/>
    </location>
</feature>
<dbReference type="AlphaFoldDB" id="A0A1L7XXJ2"/>
<protein>
    <submittedName>
        <fullName evidence="2">Uncharacterized protein</fullName>
    </submittedName>
</protein>
<dbReference type="OrthoDB" id="3558906at2759"/>
<dbReference type="Proteomes" id="UP000184330">
    <property type="component" value="Unassembled WGS sequence"/>
</dbReference>
<proteinExistence type="predicted"/>
<evidence type="ECO:0000256" key="1">
    <source>
        <dbReference type="SAM" id="MobiDB-lite"/>
    </source>
</evidence>
<feature type="region of interest" description="Disordered" evidence="1">
    <location>
        <begin position="238"/>
        <end position="455"/>
    </location>
</feature>
<feature type="compositionally biased region" description="Basic residues" evidence="1">
    <location>
        <begin position="426"/>
        <end position="437"/>
    </location>
</feature>
<keyword evidence="3" id="KW-1185">Reference proteome</keyword>
<feature type="region of interest" description="Disordered" evidence="1">
    <location>
        <begin position="157"/>
        <end position="209"/>
    </location>
</feature>
<organism evidence="2 3">
    <name type="scientific">Phialocephala subalpina</name>
    <dbReference type="NCBI Taxonomy" id="576137"/>
    <lineage>
        <taxon>Eukaryota</taxon>
        <taxon>Fungi</taxon>
        <taxon>Dikarya</taxon>
        <taxon>Ascomycota</taxon>
        <taxon>Pezizomycotina</taxon>
        <taxon>Leotiomycetes</taxon>
        <taxon>Helotiales</taxon>
        <taxon>Mollisiaceae</taxon>
        <taxon>Phialocephala</taxon>
        <taxon>Phialocephala fortinii species complex</taxon>
    </lineage>
</organism>
<sequence length="513" mass="57833">MSSRRQRHRTRDSSQNESYEWSEWEWLEREYRYCRWRINSKGRRVNDYHYPELPSTETNDAAPRYDSTSSTVLSSATEVIQEDVEYYENSEFEYQSKAQGSARINDLAEDVSDLSIRDSGSSPTSSRTVYNVREGKQTGHTFLPEFENASFLKPDFGSTRSWQATTPANDTSSRSGQRIPVASTTPNAWEDSAASSRPQYPGPSYYRNQYGQIDDKIDTQDGSIDSVYSSSATVIPLGSNSGDTQNSSFASSGPTLGWSQERVSERQYPPPESHFESRDTQEDTSTSFDTNRGWSQERVSERRYPLPESYTEGQDYQQKDRLQPAKGHLYLDESDTYCDEEEAQSFDNRDRSDDGDGDGDDSDDTSKPKRRQIIDGPTKPPQPQPGCGAGPRRMAGGPAPRPPPAGSSRSRNTTHRTRDSESSGTQKRKSHSGRKRSVGVQEMLEASESRDVDPEARKQLEQWLAEYVTWKDVTCACGFGYYTMQGEWIAGIDVRAGRAPPRPETSFLGMLEV</sequence>
<dbReference type="EMBL" id="FJOG01000080">
    <property type="protein sequence ID" value="CZR69764.1"/>
    <property type="molecule type" value="Genomic_DNA"/>
</dbReference>
<evidence type="ECO:0000313" key="2">
    <source>
        <dbReference type="EMBL" id="CZR69764.1"/>
    </source>
</evidence>
<feature type="compositionally biased region" description="Acidic residues" evidence="1">
    <location>
        <begin position="332"/>
        <end position="344"/>
    </location>
</feature>
<reference evidence="2 3" key="1">
    <citation type="submission" date="2016-03" db="EMBL/GenBank/DDBJ databases">
        <authorList>
            <person name="Ploux O."/>
        </authorList>
    </citation>
    <scope>NUCLEOTIDE SEQUENCE [LARGE SCALE GENOMIC DNA]</scope>
    <source>
        <strain evidence="2 3">UAMH 11012</strain>
    </source>
</reference>
<name>A0A1L7XXJ2_9HELO</name>